<keyword evidence="2" id="KW-1185">Reference proteome</keyword>
<evidence type="ECO:0000313" key="1">
    <source>
        <dbReference type="EMBL" id="KJV68949.1"/>
    </source>
</evidence>
<reference evidence="1 2" key="1">
    <citation type="submission" date="2015-02" db="EMBL/GenBank/DDBJ databases">
        <title>Genome Sequencing of Rickettsiales.</title>
        <authorList>
            <person name="Daugherty S.C."/>
            <person name="Su Q."/>
            <person name="Abolude K."/>
            <person name="Beier-Sexton M."/>
            <person name="Carlyon J.A."/>
            <person name="Carter R."/>
            <person name="Day N.P."/>
            <person name="Dumler S.J."/>
            <person name="Dyachenko V."/>
            <person name="Godinez A."/>
            <person name="Kurtti T.J."/>
            <person name="Lichay M."/>
            <person name="Mullins K.E."/>
            <person name="Ott S."/>
            <person name="Pappas-Brown V."/>
            <person name="Paris D.H."/>
            <person name="Patel P."/>
            <person name="Richards A.L."/>
            <person name="Sadzewicz L."/>
            <person name="Sears K."/>
            <person name="Seidman D."/>
            <person name="Sengamalay N."/>
            <person name="Stenos J."/>
            <person name="Tallon L.J."/>
            <person name="Vincent G."/>
            <person name="Fraser C.M."/>
            <person name="Munderloh U."/>
            <person name="Dunning-Hotopp J.C."/>
        </authorList>
    </citation>
    <scope>NUCLEOTIDE SEQUENCE [LARGE SCALE GENOMIC DNA]</scope>
    <source>
        <strain evidence="1 2">RAC413</strain>
    </source>
</reference>
<dbReference type="EMBL" id="LANX01000001">
    <property type="protein sequence ID" value="KJV68949.1"/>
    <property type="molecule type" value="Genomic_DNA"/>
</dbReference>
<proteinExistence type="predicted"/>
<organism evidence="1 2">
    <name type="scientific">Candidatus Neoehrlichia procyonis str. RAC413</name>
    <dbReference type="NCBI Taxonomy" id="1359163"/>
    <lineage>
        <taxon>Bacteria</taxon>
        <taxon>Pseudomonadati</taxon>
        <taxon>Pseudomonadota</taxon>
        <taxon>Alphaproteobacteria</taxon>
        <taxon>Rickettsiales</taxon>
        <taxon>Anaplasmataceae</taxon>
        <taxon>Candidatus Neoehrlichia</taxon>
    </lineage>
</organism>
<protein>
    <submittedName>
        <fullName evidence="1">Uncharacterized protein</fullName>
    </submittedName>
</protein>
<sequence length="59" mass="7175">MDNEVGKRIICNSERFFTIYSTDIKNLICKSMLLNICLMQLWHLLFSCNTIYQLRQYFF</sequence>
<dbReference type="AlphaFoldDB" id="A0A0F3NPV1"/>
<evidence type="ECO:0000313" key="2">
    <source>
        <dbReference type="Proteomes" id="UP000033562"/>
    </source>
</evidence>
<accession>A0A0F3NPV1</accession>
<dbReference type="Proteomes" id="UP000033562">
    <property type="component" value="Unassembled WGS sequence"/>
</dbReference>
<gene>
    <name evidence="1" type="ORF">NLO413_0321</name>
</gene>
<name>A0A0F3NPV1_9RICK</name>
<comment type="caution">
    <text evidence="1">The sequence shown here is derived from an EMBL/GenBank/DDBJ whole genome shotgun (WGS) entry which is preliminary data.</text>
</comment>